<keyword evidence="3 6" id="KW-0133">Cell shape</keyword>
<dbReference type="EMBL" id="DXFP01000023">
    <property type="protein sequence ID" value="HIX01714.1"/>
    <property type="molecule type" value="Genomic_DNA"/>
</dbReference>
<dbReference type="Proteomes" id="UP000823963">
    <property type="component" value="Unassembled WGS sequence"/>
</dbReference>
<evidence type="ECO:0000313" key="9">
    <source>
        <dbReference type="EMBL" id="HIX01714.1"/>
    </source>
</evidence>
<reference evidence="9" key="2">
    <citation type="submission" date="2021-04" db="EMBL/GenBank/DDBJ databases">
        <authorList>
            <person name="Gilroy R."/>
        </authorList>
    </citation>
    <scope>NUCLEOTIDE SEQUENCE</scope>
    <source>
        <strain evidence="9">6627</strain>
    </source>
</reference>
<sequence length="467" mass="51757">MEGLIGIKAKKKPIIITAIIVVLIVVFGGMAAYQVNHFNQGIAINGVDVSGLTAKQAVDKLENTKLNNDVWVDGKVIFHGEATSSGFKASDVPAVKKLLKKQFTLIPLHKDKNYNILADNDNQYRKTTVHSAVEQILNKENQSRKSAKDAYAELKDGKVTIVKAEDGNRYDVKAMMSEFDKQINNDKIELKSVEQKPLTASSKTVQDEKAKLEKLADASVNYRVENQTYDLKASDCINSAKYINGKYIINSEKLKDKIDQINKEKATLGKKFKFKTTAGKEIEVQGKTYGWALSDKKAQATILKAMEDGTKNVDAKQDIYGIGYNENGTGYGVTSNDGIGDTYAELSLADQHAWFYRDGKLVDQVDVVTGDVKTNSETPKGVYYIMYQQSPSILRGTHPDGKKYACKVQYWSQFTDDGCGFHDASWRTNWANNAYLTDGSNGCANIRPAQAEAVYKALSVNEPVIVY</sequence>
<dbReference type="GO" id="GO:0018104">
    <property type="term" value="P:peptidoglycan-protein cross-linking"/>
    <property type="evidence" value="ECO:0007669"/>
    <property type="project" value="TreeGrafter"/>
</dbReference>
<dbReference type="Gene3D" id="3.10.20.800">
    <property type="match status" value="1"/>
</dbReference>
<dbReference type="Pfam" id="PF03734">
    <property type="entry name" value="YkuD"/>
    <property type="match status" value="1"/>
</dbReference>
<dbReference type="GO" id="GO:0071555">
    <property type="term" value="P:cell wall organization"/>
    <property type="evidence" value="ECO:0007669"/>
    <property type="project" value="UniProtKB-UniRule"/>
</dbReference>
<protein>
    <submittedName>
        <fullName evidence="9">L,D-transpeptidase/peptidoglycan binding protein</fullName>
    </submittedName>
</protein>
<dbReference type="InterPro" id="IPR005490">
    <property type="entry name" value="LD_TPept_cat_dom"/>
</dbReference>
<gene>
    <name evidence="9" type="ORF">H9861_03065</name>
</gene>
<dbReference type="InterPro" id="IPR022029">
    <property type="entry name" value="YoaR-like_PG-bd"/>
</dbReference>
<feature type="active site" description="Proton donor/acceptor" evidence="6">
    <location>
        <position position="422"/>
    </location>
</feature>
<dbReference type="SUPFAM" id="SSF143985">
    <property type="entry name" value="L,D-transpeptidase pre-catalytic domain-like"/>
    <property type="match status" value="1"/>
</dbReference>
<evidence type="ECO:0000256" key="2">
    <source>
        <dbReference type="ARBA" id="ARBA00022679"/>
    </source>
</evidence>
<evidence type="ECO:0000256" key="7">
    <source>
        <dbReference type="SAM" id="Phobius"/>
    </source>
</evidence>
<evidence type="ECO:0000256" key="6">
    <source>
        <dbReference type="PROSITE-ProRule" id="PRU01373"/>
    </source>
</evidence>
<comment type="pathway">
    <text evidence="1 6">Cell wall biogenesis; peptidoglycan biosynthesis.</text>
</comment>
<feature type="active site" description="Nucleophile" evidence="6">
    <location>
        <position position="443"/>
    </location>
</feature>
<dbReference type="CDD" id="cd16913">
    <property type="entry name" value="YkuD_like"/>
    <property type="match status" value="1"/>
</dbReference>
<reference evidence="9" key="1">
    <citation type="journal article" date="2021" name="PeerJ">
        <title>Extensive microbial diversity within the chicken gut microbiome revealed by metagenomics and culture.</title>
        <authorList>
            <person name="Gilroy R."/>
            <person name="Ravi A."/>
            <person name="Getino M."/>
            <person name="Pursley I."/>
            <person name="Horton D.L."/>
            <person name="Alikhan N.F."/>
            <person name="Baker D."/>
            <person name="Gharbi K."/>
            <person name="Hall N."/>
            <person name="Watson M."/>
            <person name="Adriaenssens E.M."/>
            <person name="Foster-Nyarko E."/>
            <person name="Jarju S."/>
            <person name="Secka A."/>
            <person name="Antonio M."/>
            <person name="Oren A."/>
            <person name="Chaudhuri R.R."/>
            <person name="La Ragione R."/>
            <person name="Hildebrand F."/>
            <person name="Pallen M.J."/>
        </authorList>
    </citation>
    <scope>NUCLEOTIDE SEQUENCE</scope>
    <source>
        <strain evidence="9">6627</strain>
    </source>
</reference>
<organism evidence="9 10">
    <name type="scientific">Candidatus Ligilactobacillus excrementigallinarum</name>
    <dbReference type="NCBI Taxonomy" id="2838641"/>
    <lineage>
        <taxon>Bacteria</taxon>
        <taxon>Bacillati</taxon>
        <taxon>Bacillota</taxon>
        <taxon>Bacilli</taxon>
        <taxon>Lactobacillales</taxon>
        <taxon>Lactobacillaceae</taxon>
        <taxon>Ligilactobacillus</taxon>
    </lineage>
</organism>
<feature type="domain" description="L,D-TPase catalytic" evidence="8">
    <location>
        <begin position="342"/>
        <end position="467"/>
    </location>
</feature>
<accession>A0A9D1UWJ2</accession>
<keyword evidence="4 6" id="KW-0573">Peptidoglycan synthesis</keyword>
<dbReference type="InterPro" id="IPR050979">
    <property type="entry name" value="LD-transpeptidase"/>
</dbReference>
<dbReference type="Gene3D" id="2.40.440.10">
    <property type="entry name" value="L,D-transpeptidase catalytic domain-like"/>
    <property type="match status" value="1"/>
</dbReference>
<comment type="caution">
    <text evidence="9">The sequence shown here is derived from an EMBL/GenBank/DDBJ whole genome shotgun (WGS) entry which is preliminary data.</text>
</comment>
<dbReference type="SUPFAM" id="SSF141523">
    <property type="entry name" value="L,D-transpeptidase catalytic domain-like"/>
    <property type="match status" value="1"/>
</dbReference>
<dbReference type="PANTHER" id="PTHR30582:SF33">
    <property type="entry name" value="EXPORTED PROTEIN"/>
    <property type="match status" value="1"/>
</dbReference>
<keyword evidence="7" id="KW-1133">Transmembrane helix</keyword>
<keyword evidence="2" id="KW-0808">Transferase</keyword>
<keyword evidence="5 6" id="KW-0961">Cell wall biogenesis/degradation</keyword>
<evidence type="ECO:0000256" key="4">
    <source>
        <dbReference type="ARBA" id="ARBA00022984"/>
    </source>
</evidence>
<feature type="transmembrane region" description="Helical" evidence="7">
    <location>
        <begin position="12"/>
        <end position="33"/>
    </location>
</feature>
<dbReference type="GO" id="GO:0008360">
    <property type="term" value="P:regulation of cell shape"/>
    <property type="evidence" value="ECO:0007669"/>
    <property type="project" value="UniProtKB-UniRule"/>
</dbReference>
<dbReference type="GO" id="GO:0071972">
    <property type="term" value="F:peptidoglycan L,D-transpeptidase activity"/>
    <property type="evidence" value="ECO:0007669"/>
    <property type="project" value="TreeGrafter"/>
</dbReference>
<evidence type="ECO:0000313" key="10">
    <source>
        <dbReference type="Proteomes" id="UP000823963"/>
    </source>
</evidence>
<keyword evidence="7" id="KW-0812">Transmembrane</keyword>
<keyword evidence="7" id="KW-0472">Membrane</keyword>
<evidence type="ECO:0000256" key="1">
    <source>
        <dbReference type="ARBA" id="ARBA00004752"/>
    </source>
</evidence>
<name>A0A9D1UWJ2_9LACO</name>
<dbReference type="GO" id="GO:0016740">
    <property type="term" value="F:transferase activity"/>
    <property type="evidence" value="ECO:0007669"/>
    <property type="project" value="UniProtKB-KW"/>
</dbReference>
<dbReference type="PANTHER" id="PTHR30582">
    <property type="entry name" value="L,D-TRANSPEPTIDASE"/>
    <property type="match status" value="1"/>
</dbReference>
<evidence type="ECO:0000256" key="5">
    <source>
        <dbReference type="ARBA" id="ARBA00023316"/>
    </source>
</evidence>
<dbReference type="InterPro" id="IPR038063">
    <property type="entry name" value="Transpep_catalytic_dom"/>
</dbReference>
<proteinExistence type="predicted"/>
<evidence type="ECO:0000259" key="8">
    <source>
        <dbReference type="PROSITE" id="PS52029"/>
    </source>
</evidence>
<dbReference type="InterPro" id="IPR038054">
    <property type="entry name" value="LD_TPept-like_central_sf"/>
</dbReference>
<dbReference type="Pfam" id="PF12229">
    <property type="entry name" value="PG_binding_4"/>
    <property type="match status" value="1"/>
</dbReference>
<dbReference type="GO" id="GO:0005576">
    <property type="term" value="C:extracellular region"/>
    <property type="evidence" value="ECO:0007669"/>
    <property type="project" value="TreeGrafter"/>
</dbReference>
<evidence type="ECO:0000256" key="3">
    <source>
        <dbReference type="ARBA" id="ARBA00022960"/>
    </source>
</evidence>
<dbReference type="PROSITE" id="PS52029">
    <property type="entry name" value="LD_TPASE"/>
    <property type="match status" value="1"/>
</dbReference>
<dbReference type="AlphaFoldDB" id="A0A9D1UWJ2"/>